<dbReference type="AlphaFoldDB" id="A0A401GIH8"/>
<dbReference type="Pfam" id="PF00781">
    <property type="entry name" value="DAGK_cat"/>
    <property type="match status" value="1"/>
</dbReference>
<reference evidence="3 4" key="1">
    <citation type="journal article" date="2018" name="Sci. Rep.">
        <title>Genome sequence of the cauliflower mushroom Sparassis crispa (Hanabiratake) and its association with beneficial usage.</title>
        <authorList>
            <person name="Kiyama R."/>
            <person name="Furutani Y."/>
            <person name="Kawaguchi K."/>
            <person name="Nakanishi T."/>
        </authorList>
    </citation>
    <scope>NUCLEOTIDE SEQUENCE [LARGE SCALE GENOMIC DNA]</scope>
</reference>
<accession>A0A401GIH8</accession>
<comment type="caution">
    <text evidence="3">The sequence shown here is derived from an EMBL/GenBank/DDBJ whole genome shotgun (WGS) entry which is preliminary data.</text>
</comment>
<evidence type="ECO:0000256" key="1">
    <source>
        <dbReference type="SAM" id="MobiDB-lite"/>
    </source>
</evidence>
<dbReference type="InterPro" id="IPR001206">
    <property type="entry name" value="Diacylglycerol_kinase_cat_dom"/>
</dbReference>
<dbReference type="Gene3D" id="3.40.50.10330">
    <property type="entry name" value="Probable inorganic polyphosphate/atp-NAD kinase, domain 1"/>
    <property type="match status" value="1"/>
</dbReference>
<feature type="domain" description="DAGKc" evidence="2">
    <location>
        <begin position="103"/>
        <end position="244"/>
    </location>
</feature>
<dbReference type="Pfam" id="PF24321">
    <property type="entry name" value="DUF7493"/>
    <property type="match status" value="1"/>
</dbReference>
<dbReference type="PANTHER" id="PTHR12358">
    <property type="entry name" value="SPHINGOSINE KINASE"/>
    <property type="match status" value="1"/>
</dbReference>
<dbReference type="STRING" id="139825.A0A401GIH8"/>
<evidence type="ECO:0000313" key="3">
    <source>
        <dbReference type="EMBL" id="GBE81905.1"/>
    </source>
</evidence>
<sequence length="498" mass="54695">MDAPISLSVASGHHISTFSLTPTSLLVSRTGDKKWPQIETDVYNVIWAELTDNNVLEISLLARKKKSAPLSFVQINVNLHDKDKVAANAFTDALMSAAYTGVKRQRRLKVLVNPKSGPGNAVQHYIKQVEPIFRAARCLIDTTFTTHVKHGLDIAKELPLDDFDVVVTVSGDGLVHEVLNGFAAHADPTRAFRTPLTPVPSGSGNGLAVNLLGVQDGYDVAAAALNAVKGLPMSVDLFSVTQKDRRVFSFMSQVVGLLADLDLRTERLRFMGSNRFILGYLHGVIVKRRCPVKLSIKVAEADKHRMVHNLHNSRSKTTLRSPRAEPPSPDSGPATSKSPLPPMSPLPPLSLPSATLPELQHTDADADGWIAFDKPLVYMYAGKGPYVSRDLMQFPVSLPDDGLIDIVIQEMTSRRVLLHGMEVAHKGEQYWLESQRYLKAQAYRVEPYSKKGCLAVDGEAYPFEAFQVEVHQGLATLLSPCGFYKVEFDFPGKKKGAP</sequence>
<keyword evidence="3" id="KW-0808">Transferase</keyword>
<gene>
    <name evidence="3" type="ORF">SCP_0402790</name>
</gene>
<protein>
    <submittedName>
        <fullName evidence="3">Sphingoid long chain base kinase 4</fullName>
    </submittedName>
</protein>
<dbReference type="GO" id="GO:0016773">
    <property type="term" value="F:phosphotransferase activity, alcohol group as acceptor"/>
    <property type="evidence" value="ECO:0007669"/>
    <property type="project" value="UniProtKB-ARBA"/>
</dbReference>
<dbReference type="InterPro" id="IPR050187">
    <property type="entry name" value="Lipid_Phosphate_FormReg"/>
</dbReference>
<dbReference type="FunCoup" id="A0A401GIH8">
    <property type="interactions" value="161"/>
</dbReference>
<dbReference type="GO" id="GO:0016020">
    <property type="term" value="C:membrane"/>
    <property type="evidence" value="ECO:0007669"/>
    <property type="project" value="TreeGrafter"/>
</dbReference>
<organism evidence="3 4">
    <name type="scientific">Sparassis crispa</name>
    <dbReference type="NCBI Taxonomy" id="139825"/>
    <lineage>
        <taxon>Eukaryota</taxon>
        <taxon>Fungi</taxon>
        <taxon>Dikarya</taxon>
        <taxon>Basidiomycota</taxon>
        <taxon>Agaricomycotina</taxon>
        <taxon>Agaricomycetes</taxon>
        <taxon>Polyporales</taxon>
        <taxon>Sparassidaceae</taxon>
        <taxon>Sparassis</taxon>
    </lineage>
</organism>
<dbReference type="Gene3D" id="2.60.200.40">
    <property type="match status" value="1"/>
</dbReference>
<dbReference type="SMART" id="SM00046">
    <property type="entry name" value="DAGKc"/>
    <property type="match status" value="1"/>
</dbReference>
<dbReference type="PROSITE" id="PS50146">
    <property type="entry name" value="DAGK"/>
    <property type="match status" value="1"/>
</dbReference>
<keyword evidence="4" id="KW-1185">Reference proteome</keyword>
<dbReference type="InterPro" id="IPR055916">
    <property type="entry name" value="DUF7493"/>
</dbReference>
<name>A0A401GIH8_9APHY</name>
<dbReference type="InterPro" id="IPR017438">
    <property type="entry name" value="ATP-NAD_kinase_N"/>
</dbReference>
<dbReference type="RefSeq" id="XP_027612818.1">
    <property type="nucleotide sequence ID" value="XM_027757017.1"/>
</dbReference>
<evidence type="ECO:0000313" key="4">
    <source>
        <dbReference type="Proteomes" id="UP000287166"/>
    </source>
</evidence>
<dbReference type="Proteomes" id="UP000287166">
    <property type="component" value="Unassembled WGS sequence"/>
</dbReference>
<dbReference type="GO" id="GO:0005737">
    <property type="term" value="C:cytoplasm"/>
    <property type="evidence" value="ECO:0007669"/>
    <property type="project" value="TreeGrafter"/>
</dbReference>
<feature type="compositionally biased region" description="Pro residues" evidence="1">
    <location>
        <begin position="339"/>
        <end position="350"/>
    </location>
</feature>
<feature type="region of interest" description="Disordered" evidence="1">
    <location>
        <begin position="307"/>
        <end position="355"/>
    </location>
</feature>
<dbReference type="InParanoid" id="A0A401GIH8"/>
<dbReference type="GeneID" id="38778822"/>
<dbReference type="InterPro" id="IPR016064">
    <property type="entry name" value="NAD/diacylglycerol_kinase_sf"/>
</dbReference>
<dbReference type="PANTHER" id="PTHR12358:SF31">
    <property type="entry name" value="ACYLGLYCEROL KINASE, MITOCHONDRIAL"/>
    <property type="match status" value="1"/>
</dbReference>
<dbReference type="SUPFAM" id="SSF111331">
    <property type="entry name" value="NAD kinase/diacylglycerol kinase-like"/>
    <property type="match status" value="1"/>
</dbReference>
<proteinExistence type="predicted"/>
<dbReference type="GO" id="GO:0001727">
    <property type="term" value="F:lipid kinase activity"/>
    <property type="evidence" value="ECO:0007669"/>
    <property type="project" value="UniProtKB-ARBA"/>
</dbReference>
<dbReference type="OrthoDB" id="3853857at2759"/>
<evidence type="ECO:0000259" key="2">
    <source>
        <dbReference type="PROSITE" id="PS50146"/>
    </source>
</evidence>
<dbReference type="EMBL" id="BFAD01000004">
    <property type="protein sequence ID" value="GBE81905.1"/>
    <property type="molecule type" value="Genomic_DNA"/>
</dbReference>
<keyword evidence="3" id="KW-0418">Kinase</keyword>
<dbReference type="GO" id="GO:0046512">
    <property type="term" value="P:sphingosine biosynthetic process"/>
    <property type="evidence" value="ECO:0007669"/>
    <property type="project" value="TreeGrafter"/>
</dbReference>